<dbReference type="SMART" id="SM00822">
    <property type="entry name" value="PKS_KR"/>
    <property type="match status" value="1"/>
</dbReference>
<dbReference type="Gene3D" id="3.40.50.720">
    <property type="entry name" value="NAD(P)-binding Rossmann-like Domain"/>
    <property type="match status" value="1"/>
</dbReference>
<dbReference type="InterPro" id="IPR002347">
    <property type="entry name" value="SDR_fam"/>
</dbReference>
<organism evidence="5 7">
    <name type="scientific">Mycolicibacterium diernhoferi</name>
    <dbReference type="NCBI Taxonomy" id="1801"/>
    <lineage>
        <taxon>Bacteria</taxon>
        <taxon>Bacillati</taxon>
        <taxon>Actinomycetota</taxon>
        <taxon>Actinomycetes</taxon>
        <taxon>Mycobacteriales</taxon>
        <taxon>Mycobacteriaceae</taxon>
        <taxon>Mycolicibacterium</taxon>
    </lineage>
</organism>
<reference evidence="5 7" key="1">
    <citation type="submission" date="2016-09" db="EMBL/GenBank/DDBJ databases">
        <title>genome sequences of unsequenced Mycobacteria.</title>
        <authorList>
            <person name="Greninger A.L."/>
            <person name="Jerome K.R."/>
            <person name="Mcnair B."/>
            <person name="Wallis C."/>
            <person name="Fang F."/>
        </authorList>
    </citation>
    <scope>NUCLEOTIDE SEQUENCE [LARGE SCALE GENOMIC DNA]</scope>
    <source>
        <strain evidence="5 7">BM1</strain>
    </source>
</reference>
<dbReference type="InterPro" id="IPR057326">
    <property type="entry name" value="KR_dom"/>
</dbReference>
<feature type="domain" description="Ketoreductase" evidence="4">
    <location>
        <begin position="6"/>
        <end position="187"/>
    </location>
</feature>
<dbReference type="InterPro" id="IPR036291">
    <property type="entry name" value="NAD(P)-bd_dom_sf"/>
</dbReference>
<protein>
    <submittedName>
        <fullName evidence="5">Short-chain dehydrogenase</fullName>
    </submittedName>
</protein>
<gene>
    <name evidence="5" type="ORF">BV510_14150</name>
    <name evidence="6" type="ORF">CRI78_12885</name>
</gene>
<dbReference type="STRING" id="1801.BRW64_22795"/>
<evidence type="ECO:0000313" key="6">
    <source>
        <dbReference type="EMBL" id="PEG53986.1"/>
    </source>
</evidence>
<dbReference type="GO" id="GO:0016491">
    <property type="term" value="F:oxidoreductase activity"/>
    <property type="evidence" value="ECO:0007669"/>
    <property type="project" value="UniProtKB-KW"/>
</dbReference>
<evidence type="ECO:0000313" key="8">
    <source>
        <dbReference type="Proteomes" id="UP000220340"/>
    </source>
</evidence>
<evidence type="ECO:0000313" key="7">
    <source>
        <dbReference type="Proteomes" id="UP000191039"/>
    </source>
</evidence>
<comment type="caution">
    <text evidence="5">The sequence shown here is derived from an EMBL/GenBank/DDBJ whole genome shotgun (WGS) entry which is preliminary data.</text>
</comment>
<dbReference type="CDD" id="cd05233">
    <property type="entry name" value="SDR_c"/>
    <property type="match status" value="1"/>
</dbReference>
<evidence type="ECO:0000256" key="2">
    <source>
        <dbReference type="ARBA" id="ARBA00023002"/>
    </source>
</evidence>
<accession>A0A1Q4H7A8</accession>
<proteinExistence type="inferred from homology"/>
<dbReference type="GO" id="GO:0016020">
    <property type="term" value="C:membrane"/>
    <property type="evidence" value="ECO:0007669"/>
    <property type="project" value="TreeGrafter"/>
</dbReference>
<dbReference type="EMBL" id="MIJD01000136">
    <property type="protein sequence ID" value="OPE53708.1"/>
    <property type="molecule type" value="Genomic_DNA"/>
</dbReference>
<dbReference type="Proteomes" id="UP000220340">
    <property type="component" value="Unassembled WGS sequence"/>
</dbReference>
<evidence type="ECO:0000313" key="5">
    <source>
        <dbReference type="EMBL" id="OPE53708.1"/>
    </source>
</evidence>
<evidence type="ECO:0000256" key="1">
    <source>
        <dbReference type="ARBA" id="ARBA00006484"/>
    </source>
</evidence>
<keyword evidence="8" id="KW-1185">Reference proteome</keyword>
<dbReference type="SUPFAM" id="SSF51735">
    <property type="entry name" value="NAD(P)-binding Rossmann-fold domains"/>
    <property type="match status" value="1"/>
</dbReference>
<name>A0A1Q4H7A8_9MYCO</name>
<dbReference type="PANTHER" id="PTHR44196:SF1">
    <property type="entry name" value="DEHYDROGENASE_REDUCTASE SDR FAMILY MEMBER 7B"/>
    <property type="match status" value="1"/>
</dbReference>
<comment type="similarity">
    <text evidence="1 3">Belongs to the short-chain dehydrogenases/reductases (SDR) family.</text>
</comment>
<keyword evidence="2" id="KW-0560">Oxidoreductase</keyword>
<evidence type="ECO:0000256" key="3">
    <source>
        <dbReference type="RuleBase" id="RU000363"/>
    </source>
</evidence>
<dbReference type="Proteomes" id="UP000191039">
    <property type="component" value="Unassembled WGS sequence"/>
</dbReference>
<evidence type="ECO:0000259" key="4">
    <source>
        <dbReference type="SMART" id="SM00822"/>
    </source>
</evidence>
<dbReference type="OrthoDB" id="4690547at2"/>
<dbReference type="PANTHER" id="PTHR44196">
    <property type="entry name" value="DEHYDROGENASE/REDUCTASE SDR FAMILY MEMBER 7B"/>
    <property type="match status" value="1"/>
</dbReference>
<dbReference type="PRINTS" id="PR00080">
    <property type="entry name" value="SDRFAMILY"/>
</dbReference>
<sequence length="263" mass="27736">MRIPDKVFVVTGAGNGMGREVALGLHRRGAHVAAVDLDQVGLAGTAERARGTGTRLSTHVLNITDRDAVAALPAQVLDVHGQVDGLVNIAGIAQRFALFADLGDDDLDRVMAVNVTGTIQMCRAFLPLLLTRPEANITNMSSLSALLPFASQILYSASKGAVQQFSEGLDAELADTNVHVVTLFPGNVSTNLAQNSGVEMLDAGGRRAPATTPEAAGKKIVAGIAKDRYRVIIGTDAHLLYTLSRLAPRRTARLVAKQIKSVL</sequence>
<dbReference type="AlphaFoldDB" id="A0A1Q4H7A8"/>
<reference evidence="6 8" key="2">
    <citation type="submission" date="2017-10" db="EMBL/GenBank/DDBJ databases">
        <title>The new phylogeny of genus Mycobacterium.</title>
        <authorList>
            <person name="Tortoli E."/>
            <person name="Trovato A."/>
            <person name="Cirillo D.M."/>
        </authorList>
    </citation>
    <scope>NUCLEOTIDE SEQUENCE [LARGE SCALE GENOMIC DNA]</scope>
    <source>
        <strain evidence="6 8">IP141170001</strain>
    </source>
</reference>
<dbReference type="Pfam" id="PF00106">
    <property type="entry name" value="adh_short"/>
    <property type="match status" value="1"/>
</dbReference>
<dbReference type="PRINTS" id="PR00081">
    <property type="entry name" value="GDHRDH"/>
</dbReference>
<dbReference type="RefSeq" id="WP_073858730.1">
    <property type="nucleotide sequence ID" value="NZ_BAAATC010000019.1"/>
</dbReference>
<dbReference type="EMBL" id="PDCR01000015">
    <property type="protein sequence ID" value="PEG53986.1"/>
    <property type="molecule type" value="Genomic_DNA"/>
</dbReference>